<accession>A0A6P8H0D7</accession>
<evidence type="ECO:0000313" key="4">
    <source>
        <dbReference type="Proteomes" id="UP000515163"/>
    </source>
</evidence>
<dbReference type="RefSeq" id="XP_031548851.1">
    <property type="nucleotide sequence ID" value="XM_031692991.1"/>
</dbReference>
<organism evidence="4 6">
    <name type="scientific">Actinia tenebrosa</name>
    <name type="common">Australian red waratah sea anemone</name>
    <dbReference type="NCBI Taxonomy" id="6105"/>
    <lineage>
        <taxon>Eukaryota</taxon>
        <taxon>Metazoa</taxon>
        <taxon>Cnidaria</taxon>
        <taxon>Anthozoa</taxon>
        <taxon>Hexacorallia</taxon>
        <taxon>Actiniaria</taxon>
        <taxon>Actiniidae</taxon>
        <taxon>Actinia</taxon>
    </lineage>
</organism>
<dbReference type="Pfam" id="PF25442">
    <property type="entry name" value="Ubiquitin_RHG40_C"/>
    <property type="match status" value="1"/>
</dbReference>
<dbReference type="AlphaFoldDB" id="A0A6P8H0D7"/>
<dbReference type="InterPro" id="IPR000198">
    <property type="entry name" value="RhoGAP_dom"/>
</dbReference>
<dbReference type="Gene3D" id="1.10.287.2070">
    <property type="match status" value="1"/>
</dbReference>
<feature type="domain" description="Rho-GAP" evidence="3">
    <location>
        <begin position="432"/>
        <end position="627"/>
    </location>
</feature>
<name>A0A6P8H0D7_ACTTE</name>
<dbReference type="PROSITE" id="PS50238">
    <property type="entry name" value="RHOGAP"/>
    <property type="match status" value="1"/>
</dbReference>
<feature type="compositionally biased region" description="Polar residues" evidence="2">
    <location>
        <begin position="162"/>
        <end position="190"/>
    </location>
</feature>
<dbReference type="InterPro" id="IPR008936">
    <property type="entry name" value="Rho_GTPase_activation_prot"/>
</dbReference>
<dbReference type="GO" id="GO:0005737">
    <property type="term" value="C:cytoplasm"/>
    <property type="evidence" value="ECO:0007669"/>
    <property type="project" value="TreeGrafter"/>
</dbReference>
<evidence type="ECO:0000313" key="6">
    <source>
        <dbReference type="RefSeq" id="XP_031548851.1"/>
    </source>
</evidence>
<keyword evidence="1" id="KW-0343">GTPase activation</keyword>
<dbReference type="SMART" id="SM00324">
    <property type="entry name" value="RhoGAP"/>
    <property type="match status" value="1"/>
</dbReference>
<keyword evidence="4" id="KW-1185">Reference proteome</keyword>
<feature type="region of interest" description="Disordered" evidence="2">
    <location>
        <begin position="236"/>
        <end position="273"/>
    </location>
</feature>
<dbReference type="GO" id="GO:0051056">
    <property type="term" value="P:regulation of small GTPase mediated signal transduction"/>
    <property type="evidence" value="ECO:0007669"/>
    <property type="project" value="TreeGrafter"/>
</dbReference>
<dbReference type="Gene3D" id="1.10.555.10">
    <property type="entry name" value="Rho GTPase activation protein"/>
    <property type="match status" value="1"/>
</dbReference>
<dbReference type="PANTHER" id="PTHR14963">
    <property type="entry name" value="RHO GTPASE ACTIVATING PROTEIN 18,19-RELATED"/>
    <property type="match status" value="1"/>
</dbReference>
<dbReference type="Pfam" id="PF00620">
    <property type="entry name" value="RhoGAP"/>
    <property type="match status" value="1"/>
</dbReference>
<dbReference type="Proteomes" id="UP000515163">
    <property type="component" value="Unplaced"/>
</dbReference>
<dbReference type="InterPro" id="IPR057323">
    <property type="entry name" value="RHG40/28/18_ubiquitin"/>
</dbReference>
<evidence type="ECO:0000313" key="5">
    <source>
        <dbReference type="RefSeq" id="XP_031548850.1"/>
    </source>
</evidence>
<dbReference type="GO" id="GO:0007165">
    <property type="term" value="P:signal transduction"/>
    <property type="evidence" value="ECO:0007669"/>
    <property type="project" value="InterPro"/>
</dbReference>
<dbReference type="OrthoDB" id="27680at2759"/>
<dbReference type="GO" id="GO:0005096">
    <property type="term" value="F:GTPase activator activity"/>
    <property type="evidence" value="ECO:0007669"/>
    <property type="project" value="UniProtKB-KW"/>
</dbReference>
<evidence type="ECO:0000256" key="2">
    <source>
        <dbReference type="SAM" id="MobiDB-lite"/>
    </source>
</evidence>
<dbReference type="SUPFAM" id="SSF48350">
    <property type="entry name" value="GTPase activation domain, GAP"/>
    <property type="match status" value="1"/>
</dbReference>
<dbReference type="RefSeq" id="XP_031548850.1">
    <property type="nucleotide sequence ID" value="XM_031692990.1"/>
</dbReference>
<dbReference type="GO" id="GO:0030833">
    <property type="term" value="P:regulation of actin filament polymerization"/>
    <property type="evidence" value="ECO:0007669"/>
    <property type="project" value="TreeGrafter"/>
</dbReference>
<evidence type="ECO:0000259" key="3">
    <source>
        <dbReference type="PROSITE" id="PS50238"/>
    </source>
</evidence>
<feature type="compositionally biased region" description="Low complexity" evidence="2">
    <location>
        <begin position="147"/>
        <end position="161"/>
    </location>
</feature>
<dbReference type="PANTHER" id="PTHR14963:SF1">
    <property type="entry name" value="RHO GTPASE-ACTIVATING PROTEIN CONUNDRUM"/>
    <property type="match status" value="1"/>
</dbReference>
<feature type="compositionally biased region" description="Basic and acidic residues" evidence="2">
    <location>
        <begin position="239"/>
        <end position="269"/>
    </location>
</feature>
<feature type="region of interest" description="Disordered" evidence="2">
    <location>
        <begin position="137"/>
        <end position="190"/>
    </location>
</feature>
<dbReference type="GeneID" id="116286469"/>
<proteinExistence type="predicted"/>
<reference evidence="5 6" key="1">
    <citation type="submission" date="2025-04" db="UniProtKB">
        <authorList>
            <consortium name="RefSeq"/>
        </authorList>
    </citation>
    <scope>IDENTIFICATION</scope>
    <source>
        <tissue evidence="5 6">Tentacle</tissue>
    </source>
</reference>
<gene>
    <name evidence="5 6" type="primary">LOC116286469</name>
</gene>
<protein>
    <submittedName>
        <fullName evidence="5 6">Rho GTPase-activating protein 18-like isoform X1</fullName>
    </submittedName>
</protein>
<dbReference type="KEGG" id="aten:116286469"/>
<feature type="region of interest" description="Disordered" evidence="2">
    <location>
        <begin position="24"/>
        <end position="47"/>
    </location>
</feature>
<sequence length="805" mass="91349">MAVRVKSRPIPGIDQLDEFWKEYRSIEESRTPQQTEEDHEDKEPQGDLCEQEVEWLKEAGFDELVKKYRDSKEIDPEDLDVKDITSSLTRKQAEAVKRRINTLNDNTKKKLGISVNATPLHPSKHADVRTIFPVQTKGLPSNTSLGSETETTSDTQTDSSSNVIYATASQTPVPNARQNASTSGSWSHVGNNIPALPRPLLPRRAVSEGVNLVKPGIASDQSCNYGIAGKYSSLGDDINGEHQTRENRDKAGRPFHPHAERRGSEEIKVHSGVQQGKLRHGSVFYVTGLSKQEMFNAAEKTKESVVDDVEDSRLNIKDLSVSTPSTPETEQDTIHENAIDVPDVNLSPKINGQANPRKDRFKLPQFPKLLNFTLMKDELGVTQISDFSKQDMEKVRSLALIELTALFDSHSLPFHRRKPIKKKVKETGIFGVPLQYMLQHDRSRGYHTRIPIFLKEVICYLDRYGLKEEGILRVSGSTTRIKALKEEIEETFNEGHFNWEGQRPHDIVSLLKTFLRELPFPLLTHEYQPTFASVESIPDRKQQLQALNLLILLLPSVHRDCLRILLSFLKQVTLHEEYNKMSPNNVAMIMAPNLFLFKSQNDLQEIRMAQGTVNIVRMLIKYQNILWTIPGFMVMQVRYLYEAEGTKKIKDTKAVRKLISKKGKEASSNSPQKKHSITDAIPADVLEADLANNIIRVKAPMLNKFAMVIQLVNGMTAGDVVDKFKRRPEGSSTVHSRRQDLSHEYRNCVNPQGENKFAQDNHYLYEVGGNIGERRLDHDTNMKALYKVNPSAEWIIKPLQDNNED</sequence>
<evidence type="ECO:0000256" key="1">
    <source>
        <dbReference type="ARBA" id="ARBA00022468"/>
    </source>
</evidence>